<keyword evidence="14" id="KW-1185">Reference proteome</keyword>
<evidence type="ECO:0000259" key="12">
    <source>
        <dbReference type="Pfam" id="PF07885"/>
    </source>
</evidence>
<evidence type="ECO:0000313" key="13">
    <source>
        <dbReference type="EMBL" id="PBC27282.1"/>
    </source>
</evidence>
<dbReference type="STRING" id="94128.A0A2A3E7M0"/>
<gene>
    <name evidence="13" type="ORF">APICC_08497</name>
</gene>
<dbReference type="AlphaFoldDB" id="A0A2A3E7M0"/>
<keyword evidence="9 11" id="KW-0472">Membrane</keyword>
<keyword evidence="8" id="KW-0406">Ion transport</keyword>
<keyword evidence="3" id="KW-0633">Potassium transport</keyword>
<dbReference type="OrthoDB" id="10035564at2759"/>
<evidence type="ECO:0000256" key="4">
    <source>
        <dbReference type="ARBA" id="ARBA00022692"/>
    </source>
</evidence>
<name>A0A2A3E7M0_APICC</name>
<evidence type="ECO:0000256" key="8">
    <source>
        <dbReference type="ARBA" id="ARBA00023065"/>
    </source>
</evidence>
<dbReference type="Proteomes" id="UP000242457">
    <property type="component" value="Unassembled WGS sequence"/>
</dbReference>
<sequence>MNLENSGDPFEFTNPQQLSYWTCVYFLIVTMSTVGYGDVYCQTVLGRTFLFSVEKSRMKNPIV</sequence>
<feature type="domain" description="Potassium channel" evidence="12">
    <location>
        <begin position="14"/>
        <end position="51"/>
    </location>
</feature>
<dbReference type="PANTHER" id="PTHR10027:SF33">
    <property type="entry name" value="CALCIUM-ACTIVATED POTASSIUM CHANNEL SUBUNIT ALPHA-1-RELATED"/>
    <property type="match status" value="1"/>
</dbReference>
<evidence type="ECO:0000256" key="11">
    <source>
        <dbReference type="SAM" id="Phobius"/>
    </source>
</evidence>
<dbReference type="PANTHER" id="PTHR10027">
    <property type="entry name" value="CALCIUM-ACTIVATED POTASSIUM CHANNEL ALPHA CHAIN"/>
    <property type="match status" value="1"/>
</dbReference>
<proteinExistence type="predicted"/>
<evidence type="ECO:0000256" key="1">
    <source>
        <dbReference type="ARBA" id="ARBA00004141"/>
    </source>
</evidence>
<keyword evidence="7 11" id="KW-1133">Transmembrane helix</keyword>
<dbReference type="Pfam" id="PF07885">
    <property type="entry name" value="Ion_trans_2"/>
    <property type="match status" value="1"/>
</dbReference>
<dbReference type="InterPro" id="IPR047871">
    <property type="entry name" value="K_chnl_Slo-like"/>
</dbReference>
<accession>A0A2A3E7M0</accession>
<keyword evidence="10 13" id="KW-0407">Ion channel</keyword>
<evidence type="ECO:0000256" key="2">
    <source>
        <dbReference type="ARBA" id="ARBA00022448"/>
    </source>
</evidence>
<protein>
    <submittedName>
        <fullName evidence="13">Calcium-activated potassium channel slowpoke</fullName>
    </submittedName>
</protein>
<evidence type="ECO:0000256" key="5">
    <source>
        <dbReference type="ARBA" id="ARBA00022826"/>
    </source>
</evidence>
<dbReference type="GO" id="GO:0045211">
    <property type="term" value="C:postsynaptic membrane"/>
    <property type="evidence" value="ECO:0007669"/>
    <property type="project" value="TreeGrafter"/>
</dbReference>
<organism evidence="13 14">
    <name type="scientific">Apis cerana cerana</name>
    <name type="common">Oriental honeybee</name>
    <dbReference type="NCBI Taxonomy" id="94128"/>
    <lineage>
        <taxon>Eukaryota</taxon>
        <taxon>Metazoa</taxon>
        <taxon>Ecdysozoa</taxon>
        <taxon>Arthropoda</taxon>
        <taxon>Hexapoda</taxon>
        <taxon>Insecta</taxon>
        <taxon>Pterygota</taxon>
        <taxon>Neoptera</taxon>
        <taxon>Endopterygota</taxon>
        <taxon>Hymenoptera</taxon>
        <taxon>Apocrita</taxon>
        <taxon>Aculeata</taxon>
        <taxon>Apoidea</taxon>
        <taxon>Anthophila</taxon>
        <taxon>Apidae</taxon>
        <taxon>Apis</taxon>
    </lineage>
</organism>
<dbReference type="SUPFAM" id="SSF81324">
    <property type="entry name" value="Voltage-gated potassium channels"/>
    <property type="match status" value="1"/>
</dbReference>
<evidence type="ECO:0000313" key="14">
    <source>
        <dbReference type="Proteomes" id="UP000242457"/>
    </source>
</evidence>
<evidence type="ECO:0000256" key="6">
    <source>
        <dbReference type="ARBA" id="ARBA00022958"/>
    </source>
</evidence>
<keyword evidence="4 11" id="KW-0812">Transmembrane</keyword>
<feature type="transmembrane region" description="Helical" evidence="11">
    <location>
        <begin position="18"/>
        <end position="37"/>
    </location>
</feature>
<evidence type="ECO:0000256" key="7">
    <source>
        <dbReference type="ARBA" id="ARBA00022989"/>
    </source>
</evidence>
<dbReference type="InterPro" id="IPR013099">
    <property type="entry name" value="K_chnl_dom"/>
</dbReference>
<dbReference type="GO" id="GO:0060072">
    <property type="term" value="F:large conductance calcium-activated potassium channel activity"/>
    <property type="evidence" value="ECO:0007669"/>
    <property type="project" value="TreeGrafter"/>
</dbReference>
<evidence type="ECO:0000256" key="9">
    <source>
        <dbReference type="ARBA" id="ARBA00023136"/>
    </source>
</evidence>
<keyword evidence="6" id="KW-0630">Potassium</keyword>
<keyword evidence="2" id="KW-0813">Transport</keyword>
<evidence type="ECO:0000256" key="10">
    <source>
        <dbReference type="ARBA" id="ARBA00023303"/>
    </source>
</evidence>
<keyword evidence="5" id="KW-0631">Potassium channel</keyword>
<evidence type="ECO:0000256" key="3">
    <source>
        <dbReference type="ARBA" id="ARBA00022538"/>
    </source>
</evidence>
<reference evidence="13 14" key="1">
    <citation type="submission" date="2014-07" db="EMBL/GenBank/DDBJ databases">
        <title>Genomic and transcriptomic analysis on Apis cerana provide comprehensive insights into honey bee biology.</title>
        <authorList>
            <person name="Diao Q."/>
            <person name="Sun L."/>
            <person name="Zheng H."/>
            <person name="Zheng H."/>
            <person name="Xu S."/>
            <person name="Wang S."/>
            <person name="Zeng Z."/>
            <person name="Hu F."/>
            <person name="Su S."/>
            <person name="Wu J."/>
        </authorList>
    </citation>
    <scope>NUCLEOTIDE SEQUENCE [LARGE SCALE GENOMIC DNA]</scope>
    <source>
        <tissue evidence="13">Pupae without intestine</tissue>
    </source>
</reference>
<dbReference type="Gene3D" id="1.10.287.70">
    <property type="match status" value="1"/>
</dbReference>
<comment type="subcellular location">
    <subcellularLocation>
        <location evidence="1">Membrane</location>
        <topology evidence="1">Multi-pass membrane protein</topology>
    </subcellularLocation>
</comment>
<dbReference type="EMBL" id="KZ288353">
    <property type="protein sequence ID" value="PBC27282.1"/>
    <property type="molecule type" value="Genomic_DNA"/>
</dbReference>